<keyword evidence="4" id="KW-0472">Membrane</keyword>
<dbReference type="RefSeq" id="WP_310535694.1">
    <property type="nucleotide sequence ID" value="NZ_DAMAOJ010000173.1"/>
</dbReference>
<name>A0ABU2DKZ2_ACHAE</name>
<dbReference type="Pfam" id="PF03544">
    <property type="entry name" value="TonB_C"/>
    <property type="match status" value="1"/>
</dbReference>
<dbReference type="PROSITE" id="PS52015">
    <property type="entry name" value="TONB_CTD"/>
    <property type="match status" value="1"/>
</dbReference>
<feature type="domain" description="TonB C-terminal" evidence="6">
    <location>
        <begin position="49"/>
        <end position="146"/>
    </location>
</feature>
<keyword evidence="5" id="KW-0732">Signal</keyword>
<dbReference type="Proteomes" id="UP001264156">
    <property type="component" value="Unassembled WGS sequence"/>
</dbReference>
<dbReference type="EMBL" id="JAVKVN010000012">
    <property type="protein sequence ID" value="MDR7948697.1"/>
    <property type="molecule type" value="Genomic_DNA"/>
</dbReference>
<evidence type="ECO:0000256" key="5">
    <source>
        <dbReference type="SAM" id="SignalP"/>
    </source>
</evidence>
<comment type="subcellular location">
    <subcellularLocation>
        <location evidence="1">Membrane</location>
        <topology evidence="1">Single-pass membrane protein</topology>
    </subcellularLocation>
</comment>
<protein>
    <submittedName>
        <fullName evidence="7">TonB family protein</fullName>
    </submittedName>
</protein>
<organism evidence="7 8">
    <name type="scientific">Achromobacter aegrifaciens</name>
    <dbReference type="NCBI Taxonomy" id="1287736"/>
    <lineage>
        <taxon>Bacteria</taxon>
        <taxon>Pseudomonadati</taxon>
        <taxon>Pseudomonadota</taxon>
        <taxon>Betaproteobacteria</taxon>
        <taxon>Burkholderiales</taxon>
        <taxon>Alcaligenaceae</taxon>
        <taxon>Achromobacter</taxon>
    </lineage>
</organism>
<gene>
    <name evidence="7" type="ORF">RIU57_26490</name>
</gene>
<evidence type="ECO:0000313" key="8">
    <source>
        <dbReference type="Proteomes" id="UP001264156"/>
    </source>
</evidence>
<evidence type="ECO:0000256" key="3">
    <source>
        <dbReference type="ARBA" id="ARBA00022989"/>
    </source>
</evidence>
<feature type="chain" id="PRO_5046195921" evidence="5">
    <location>
        <begin position="42"/>
        <end position="321"/>
    </location>
</feature>
<evidence type="ECO:0000259" key="6">
    <source>
        <dbReference type="PROSITE" id="PS52015"/>
    </source>
</evidence>
<reference evidence="8" key="1">
    <citation type="submission" date="2023-07" db="EMBL/GenBank/DDBJ databases">
        <title>Glyphosate-induced phosphonatase operons in soil bacteria of genus Achromobacter.</title>
        <authorList>
            <person name="Epiktetov D.O."/>
            <person name="Sviridov A.V."/>
            <person name="Tarlachkov S.V."/>
            <person name="Shushkova T.V."/>
            <person name="Toropygin I.Y."/>
            <person name="Leontievsky A."/>
        </authorList>
    </citation>
    <scope>NUCLEOTIDE SEQUENCE [LARGE SCALE GENOMIC DNA]</scope>
    <source>
        <strain evidence="8">Kg 16</strain>
    </source>
</reference>
<accession>A0ABU2DKZ2</accession>
<evidence type="ECO:0000256" key="1">
    <source>
        <dbReference type="ARBA" id="ARBA00004167"/>
    </source>
</evidence>
<dbReference type="SUPFAM" id="SSF74653">
    <property type="entry name" value="TolA/TonB C-terminal domain"/>
    <property type="match status" value="1"/>
</dbReference>
<dbReference type="NCBIfam" id="TIGR01352">
    <property type="entry name" value="tonB_Cterm"/>
    <property type="match status" value="1"/>
</dbReference>
<evidence type="ECO:0000256" key="4">
    <source>
        <dbReference type="ARBA" id="ARBA00023136"/>
    </source>
</evidence>
<dbReference type="InterPro" id="IPR037682">
    <property type="entry name" value="TonB_C"/>
</dbReference>
<evidence type="ECO:0000256" key="2">
    <source>
        <dbReference type="ARBA" id="ARBA00022692"/>
    </source>
</evidence>
<comment type="caution">
    <text evidence="7">The sequence shown here is derived from an EMBL/GenBank/DDBJ whole genome shotgun (WGS) entry which is preliminary data.</text>
</comment>
<feature type="signal peptide" evidence="5">
    <location>
        <begin position="1"/>
        <end position="41"/>
    </location>
</feature>
<keyword evidence="8" id="KW-1185">Reference proteome</keyword>
<keyword evidence="3" id="KW-1133">Transmembrane helix</keyword>
<keyword evidence="2" id="KW-0812">Transmembrane</keyword>
<evidence type="ECO:0000313" key="7">
    <source>
        <dbReference type="EMBL" id="MDR7948697.1"/>
    </source>
</evidence>
<dbReference type="InterPro" id="IPR006260">
    <property type="entry name" value="TonB/TolA_C"/>
</dbReference>
<dbReference type="Gene3D" id="3.30.1150.10">
    <property type="match status" value="1"/>
</dbReference>
<sequence>MLPTRPPLRVPTIRRLAHMNWPIRACTMAAIALCASAAVSAAAPANQAEWTTGAMRKLQSHLEMPREAYELDGPLSLRLRLTVLRDGKIDAVDLASSSGYVAIDKAAVRMVRRASPLPAFTSDMQADREILMLPVRFQMIEEPVSDAERRYADRTRGFGVTVPAAYRIAKSGKSDEFDVLVEIVRANGAPQAAGAAGYLCGVGFSTPRKSLKTHPGAEAPLSAAERMAAAEAILAAQGESPEQRSGFELQGAKGIDYVAPAGAGPDGTRLLEYNALLDTATLRVAMRCTATAEDMPAALPAFRKIRDGISLGGHTAAPAAR</sequence>
<proteinExistence type="predicted"/>